<dbReference type="InterPro" id="IPR000361">
    <property type="entry name" value="ATAP_core_dom"/>
</dbReference>
<feature type="domain" description="Core" evidence="2">
    <location>
        <begin position="2"/>
        <end position="81"/>
    </location>
</feature>
<evidence type="ECO:0000313" key="4">
    <source>
        <dbReference type="Proteomes" id="UP000199202"/>
    </source>
</evidence>
<name>A0A1G8KG54_9ACTN</name>
<proteinExistence type="predicted"/>
<dbReference type="InterPro" id="IPR035903">
    <property type="entry name" value="HesB-like_dom_sf"/>
</dbReference>
<dbReference type="EMBL" id="FNDJ01000005">
    <property type="protein sequence ID" value="SDI42394.1"/>
    <property type="molecule type" value="Genomic_DNA"/>
</dbReference>
<reference evidence="3 4" key="1">
    <citation type="submission" date="2016-10" db="EMBL/GenBank/DDBJ databases">
        <authorList>
            <person name="de Groot N.N."/>
        </authorList>
    </citation>
    <scope>NUCLEOTIDE SEQUENCE [LARGE SCALE GENOMIC DNA]</scope>
    <source>
        <strain evidence="3 4">CGMCC 4.6533</strain>
    </source>
</reference>
<feature type="region of interest" description="Disordered" evidence="1">
    <location>
        <begin position="76"/>
        <end position="95"/>
    </location>
</feature>
<keyword evidence="4" id="KW-1185">Reference proteome</keyword>
<accession>A0A1G8KG54</accession>
<dbReference type="OrthoDB" id="4868950at2"/>
<evidence type="ECO:0000259" key="2">
    <source>
        <dbReference type="Pfam" id="PF01521"/>
    </source>
</evidence>
<dbReference type="RefSeq" id="WP_090931371.1">
    <property type="nucleotide sequence ID" value="NZ_FNDJ01000005.1"/>
</dbReference>
<dbReference type="AlphaFoldDB" id="A0A1G8KG54"/>
<evidence type="ECO:0000256" key="1">
    <source>
        <dbReference type="SAM" id="MobiDB-lite"/>
    </source>
</evidence>
<gene>
    <name evidence="3" type="ORF">SAMN05421869_105390</name>
</gene>
<dbReference type="Proteomes" id="UP000199202">
    <property type="component" value="Unassembled WGS sequence"/>
</dbReference>
<protein>
    <submittedName>
        <fullName evidence="3">Fe-S cluster assembly iron-binding protein IscA</fullName>
    </submittedName>
</protein>
<organism evidence="3 4">
    <name type="scientific">Nonomuraea jiangxiensis</name>
    <dbReference type="NCBI Taxonomy" id="633440"/>
    <lineage>
        <taxon>Bacteria</taxon>
        <taxon>Bacillati</taxon>
        <taxon>Actinomycetota</taxon>
        <taxon>Actinomycetes</taxon>
        <taxon>Streptosporangiales</taxon>
        <taxon>Streptosporangiaceae</taxon>
        <taxon>Nonomuraea</taxon>
    </lineage>
</organism>
<evidence type="ECO:0000313" key="3">
    <source>
        <dbReference type="EMBL" id="SDI42394.1"/>
    </source>
</evidence>
<sequence length="95" mass="9699">MLTLTANAAQAIRDLTASAPEPSQSGIRISSQGEGASSLTLTLATAPEPADEVVETEGARVYLDPVAASVLEDKSLDAGADDQGSVSFLVKEQPV</sequence>
<dbReference type="Gene3D" id="2.60.300.12">
    <property type="entry name" value="HesB-like domain"/>
    <property type="match status" value="1"/>
</dbReference>
<dbReference type="STRING" id="633440.SAMN05421869_105390"/>
<dbReference type="Pfam" id="PF01521">
    <property type="entry name" value="Fe-S_biosyn"/>
    <property type="match status" value="1"/>
</dbReference>
<dbReference type="SUPFAM" id="SSF89360">
    <property type="entry name" value="HesB-like domain"/>
    <property type="match status" value="1"/>
</dbReference>